<comment type="caution">
    <text evidence="1">Lacks conserved residue(s) required for the propagation of feature annotation.</text>
</comment>
<comment type="caution">
    <text evidence="3">The sequence shown here is derived from an EMBL/GenBank/DDBJ whole genome shotgun (WGS) entry which is preliminary data.</text>
</comment>
<gene>
    <name evidence="3" type="ORF">IQ17_06726</name>
</gene>
<dbReference type="SUPFAM" id="SSF52172">
    <property type="entry name" value="CheY-like"/>
    <property type="match status" value="1"/>
</dbReference>
<keyword evidence="4" id="KW-1185">Reference proteome</keyword>
<feature type="domain" description="Response regulatory" evidence="2">
    <location>
        <begin position="60"/>
        <end position="170"/>
    </location>
</feature>
<dbReference type="EMBL" id="VLKL01000034">
    <property type="protein sequence ID" value="TWH94948.1"/>
    <property type="molecule type" value="Genomic_DNA"/>
</dbReference>
<dbReference type="AlphaFoldDB" id="A0A562KHQ8"/>
<protein>
    <submittedName>
        <fullName evidence="3">CheY-like chemotaxis protein</fullName>
    </submittedName>
</protein>
<evidence type="ECO:0000256" key="1">
    <source>
        <dbReference type="PROSITE-ProRule" id="PRU00169"/>
    </source>
</evidence>
<dbReference type="Proteomes" id="UP000317176">
    <property type="component" value="Unassembled WGS sequence"/>
</dbReference>
<dbReference type="GO" id="GO:0000160">
    <property type="term" value="P:phosphorelay signal transduction system"/>
    <property type="evidence" value="ECO:0007669"/>
    <property type="project" value="InterPro"/>
</dbReference>
<name>A0A562KHQ8_9BRAD</name>
<evidence type="ECO:0000313" key="4">
    <source>
        <dbReference type="Proteomes" id="UP000317176"/>
    </source>
</evidence>
<evidence type="ECO:0000313" key="3">
    <source>
        <dbReference type="EMBL" id="TWH94948.1"/>
    </source>
</evidence>
<reference evidence="3 4" key="1">
    <citation type="journal article" date="2015" name="Stand. Genomic Sci.">
        <title>Genomic Encyclopedia of Bacterial and Archaeal Type Strains, Phase III: the genomes of soil and plant-associated and newly described type strains.</title>
        <authorList>
            <person name="Whitman W.B."/>
            <person name="Woyke T."/>
            <person name="Klenk H.P."/>
            <person name="Zhou Y."/>
            <person name="Lilburn T.G."/>
            <person name="Beck B.J."/>
            <person name="De Vos P."/>
            <person name="Vandamme P."/>
            <person name="Eisen J.A."/>
            <person name="Garrity G."/>
            <person name="Hugenholtz P."/>
            <person name="Kyrpides N.C."/>
        </authorList>
    </citation>
    <scope>NUCLEOTIDE SEQUENCE [LARGE SCALE GENOMIC DNA]</scope>
    <source>
        <strain evidence="3 4">CGMCC 1.10947</strain>
    </source>
</reference>
<accession>A0A562KHQ8</accession>
<proteinExistence type="predicted"/>
<dbReference type="Gene3D" id="3.40.50.2300">
    <property type="match status" value="1"/>
</dbReference>
<sequence>MRRRRGWRTIPTKAKRARGSTRLMRVNTLIEKMPPYQNKDKREEIATMQWHHSASLKDCRILVLEDEYFLADDLERALKDRGATVIGPIPALDEAKACAANHDLDAVVMEVRLRGEATYSIADDLVRRHVPFVFATGYSADTIPKRFQSVPCFAKPYYVDEVVDHLTRHCCRKTPPAIYEHTMAA</sequence>
<dbReference type="InterPro" id="IPR011006">
    <property type="entry name" value="CheY-like_superfamily"/>
</dbReference>
<evidence type="ECO:0000259" key="2">
    <source>
        <dbReference type="PROSITE" id="PS50110"/>
    </source>
</evidence>
<organism evidence="3 4">
    <name type="scientific">Bradyrhizobium daqingense</name>
    <dbReference type="NCBI Taxonomy" id="993502"/>
    <lineage>
        <taxon>Bacteria</taxon>
        <taxon>Pseudomonadati</taxon>
        <taxon>Pseudomonadota</taxon>
        <taxon>Alphaproteobacteria</taxon>
        <taxon>Hyphomicrobiales</taxon>
        <taxon>Nitrobacteraceae</taxon>
        <taxon>Bradyrhizobium</taxon>
    </lineage>
</organism>
<dbReference type="PROSITE" id="PS50110">
    <property type="entry name" value="RESPONSE_REGULATORY"/>
    <property type="match status" value="1"/>
</dbReference>
<dbReference type="InterPro" id="IPR001789">
    <property type="entry name" value="Sig_transdc_resp-reg_receiver"/>
</dbReference>